<accession>A0ABP0WCT3</accession>
<feature type="domain" description="Cyanovirin-N" evidence="2">
    <location>
        <begin position="31"/>
        <end position="131"/>
    </location>
</feature>
<evidence type="ECO:0000256" key="1">
    <source>
        <dbReference type="SAM" id="SignalP"/>
    </source>
</evidence>
<evidence type="ECO:0000313" key="3">
    <source>
        <dbReference type="EMBL" id="CAK9264617.1"/>
    </source>
</evidence>
<dbReference type="EMBL" id="OZ020112">
    <property type="protein sequence ID" value="CAK9264620.1"/>
    <property type="molecule type" value="Genomic_DNA"/>
</dbReference>
<feature type="signal peptide" evidence="1">
    <location>
        <begin position="1"/>
        <end position="27"/>
    </location>
</feature>
<sequence length="134" mass="13728">MASQKMALLAVAAGLLCMSALLNGAEASCGGFTASCQGPFSVTGSILSADCANDAGNFAFSSLDLNSFLSNDNGNLVEGNDYIATCTPEGFALLGSPFYIYANCAQDNGNVVSTSYDINNNVSNDNGVLAWHSC</sequence>
<dbReference type="Pfam" id="PF08881">
    <property type="entry name" value="CVNH"/>
    <property type="match status" value="1"/>
</dbReference>
<dbReference type="SUPFAM" id="SSF51322">
    <property type="entry name" value="Cyanovirin-N"/>
    <property type="match status" value="1"/>
</dbReference>
<keyword evidence="1" id="KW-0732">Signal</keyword>
<gene>
    <name evidence="3" type="ORF">CSSPJE1EN1_LOCUS10095</name>
    <name evidence="4" type="ORF">CSSPJE1EN1_LOCUS10098</name>
</gene>
<protein>
    <recommendedName>
        <fullName evidence="2">Cyanovirin-N domain-containing protein</fullName>
    </recommendedName>
</protein>
<dbReference type="EMBL" id="OZ020112">
    <property type="protein sequence ID" value="CAK9264617.1"/>
    <property type="molecule type" value="Genomic_DNA"/>
</dbReference>
<proteinExistence type="predicted"/>
<keyword evidence="5" id="KW-1185">Reference proteome</keyword>
<evidence type="ECO:0000313" key="4">
    <source>
        <dbReference type="EMBL" id="CAK9264620.1"/>
    </source>
</evidence>
<organism evidence="4 5">
    <name type="scientific">Sphagnum jensenii</name>
    <dbReference type="NCBI Taxonomy" id="128206"/>
    <lineage>
        <taxon>Eukaryota</taxon>
        <taxon>Viridiplantae</taxon>
        <taxon>Streptophyta</taxon>
        <taxon>Embryophyta</taxon>
        <taxon>Bryophyta</taxon>
        <taxon>Sphagnophytina</taxon>
        <taxon>Sphagnopsida</taxon>
        <taxon>Sphagnales</taxon>
        <taxon>Sphagnaceae</taxon>
        <taxon>Sphagnum</taxon>
    </lineage>
</organism>
<dbReference type="InterPro" id="IPR011058">
    <property type="entry name" value="Cyanovirin-N"/>
</dbReference>
<dbReference type="SMART" id="SM01111">
    <property type="entry name" value="CVNH"/>
    <property type="match status" value="1"/>
</dbReference>
<dbReference type="Proteomes" id="UP001497444">
    <property type="component" value="Chromosome 17"/>
</dbReference>
<name>A0ABP0WCT3_9BRYO</name>
<dbReference type="InterPro" id="IPR036673">
    <property type="entry name" value="Cyanovirin-N_sf"/>
</dbReference>
<evidence type="ECO:0000259" key="2">
    <source>
        <dbReference type="SMART" id="SM01111"/>
    </source>
</evidence>
<feature type="chain" id="PRO_5045029635" description="Cyanovirin-N domain-containing protein" evidence="1">
    <location>
        <begin position="28"/>
        <end position="134"/>
    </location>
</feature>
<reference evidence="4" key="1">
    <citation type="submission" date="2024-02" db="EMBL/GenBank/DDBJ databases">
        <authorList>
            <consortium name="ELIXIR-Norway"/>
            <consortium name="Elixir Norway"/>
        </authorList>
    </citation>
    <scope>NUCLEOTIDE SEQUENCE</scope>
</reference>
<dbReference type="Gene3D" id="2.30.60.10">
    <property type="entry name" value="Cyanovirin-N"/>
    <property type="match status" value="1"/>
</dbReference>
<evidence type="ECO:0000313" key="5">
    <source>
        <dbReference type="Proteomes" id="UP001497444"/>
    </source>
</evidence>